<feature type="domain" description="AB hydrolase-1" evidence="1">
    <location>
        <begin position="4"/>
        <end position="248"/>
    </location>
</feature>
<dbReference type="InterPro" id="IPR000073">
    <property type="entry name" value="AB_hydrolase_1"/>
</dbReference>
<dbReference type="SUPFAM" id="SSF53474">
    <property type="entry name" value="alpha/beta-Hydrolases"/>
    <property type="match status" value="1"/>
</dbReference>
<reference evidence="2" key="1">
    <citation type="submission" date="2016-10" db="EMBL/GenBank/DDBJ databases">
        <title>Sequence of Gallionella enrichment culture.</title>
        <authorList>
            <person name="Poehlein A."/>
            <person name="Muehling M."/>
            <person name="Daniel R."/>
        </authorList>
    </citation>
    <scope>NUCLEOTIDE SEQUENCE</scope>
</reference>
<proteinExistence type="predicted"/>
<dbReference type="Pfam" id="PF12697">
    <property type="entry name" value="Abhydrolase_6"/>
    <property type="match status" value="1"/>
</dbReference>
<dbReference type="EMBL" id="MLJW01002270">
    <property type="protein sequence ID" value="OIQ75121.1"/>
    <property type="molecule type" value="Genomic_DNA"/>
</dbReference>
<comment type="caution">
    <text evidence="2">The sequence shown here is derived from an EMBL/GenBank/DDBJ whole genome shotgun (WGS) entry which is preliminary data.</text>
</comment>
<accession>A0A1J5PUH7</accession>
<dbReference type="Gene3D" id="3.40.50.1820">
    <property type="entry name" value="alpha/beta hydrolase"/>
    <property type="match status" value="1"/>
</dbReference>
<dbReference type="AlphaFoldDB" id="A0A1J5PUH7"/>
<gene>
    <name evidence="2" type="ORF">GALL_432150</name>
</gene>
<keyword evidence="2" id="KW-0378">Hydrolase</keyword>
<protein>
    <submittedName>
        <fullName evidence="2">Alpha/beta hydrolase family protein</fullName>
    </submittedName>
</protein>
<organism evidence="2">
    <name type="scientific">mine drainage metagenome</name>
    <dbReference type="NCBI Taxonomy" id="410659"/>
    <lineage>
        <taxon>unclassified sequences</taxon>
        <taxon>metagenomes</taxon>
        <taxon>ecological metagenomes</taxon>
    </lineage>
</organism>
<sequence length="255" mass="28964">MFSHANGFPAPTYRKLFALLDADFRVRAVDRFGHDTRYPVSDGWKGLAQQLLDFLQHDCGSEPAVLVGHSLGGYLSLMAAAARPDLVRQVILLDSPVVAGWRARLLWLSKCTGLSERFSPAGATRRRRTQWPDVAAVEAHFASKPLFRQWDPEILRDYSAFGTVDDAQGRTLAFQRDIEYRIYKTLPHRLGQFARKPFPVPVTFIGGHDSREIRMAGLRATRRITQGRIVWTQGSHLFPFEHPQETARLIRQART</sequence>
<dbReference type="GO" id="GO:0016787">
    <property type="term" value="F:hydrolase activity"/>
    <property type="evidence" value="ECO:0007669"/>
    <property type="project" value="UniProtKB-KW"/>
</dbReference>
<dbReference type="InterPro" id="IPR029058">
    <property type="entry name" value="AB_hydrolase_fold"/>
</dbReference>
<dbReference type="PANTHER" id="PTHR46438">
    <property type="entry name" value="ALPHA/BETA-HYDROLASES SUPERFAMILY PROTEIN"/>
    <property type="match status" value="1"/>
</dbReference>
<name>A0A1J5PUH7_9ZZZZ</name>
<evidence type="ECO:0000259" key="1">
    <source>
        <dbReference type="Pfam" id="PF12697"/>
    </source>
</evidence>
<evidence type="ECO:0000313" key="2">
    <source>
        <dbReference type="EMBL" id="OIQ75121.1"/>
    </source>
</evidence>